<dbReference type="SUPFAM" id="SSF63411">
    <property type="entry name" value="LuxS/MPP-like metallohydrolase"/>
    <property type="match status" value="4"/>
</dbReference>
<evidence type="ECO:0008006" key="11">
    <source>
        <dbReference type="Google" id="ProtNLM"/>
    </source>
</evidence>
<dbReference type="GO" id="GO:0046872">
    <property type="term" value="F:metal ion binding"/>
    <property type="evidence" value="ECO:0007669"/>
    <property type="project" value="InterPro"/>
</dbReference>
<dbReference type="InterPro" id="IPR007863">
    <property type="entry name" value="Peptidase_M16_C"/>
</dbReference>
<evidence type="ECO:0000313" key="9">
    <source>
        <dbReference type="EMBL" id="KYG76356.1"/>
    </source>
</evidence>
<dbReference type="InterPro" id="IPR011765">
    <property type="entry name" value="Pept_M16_N"/>
</dbReference>
<keyword evidence="10" id="KW-1185">Reference proteome</keyword>
<dbReference type="PANTHER" id="PTHR43690">
    <property type="entry name" value="NARDILYSIN"/>
    <property type="match status" value="1"/>
</dbReference>
<dbReference type="PANTHER" id="PTHR43690:SF34">
    <property type="entry name" value="ZINC PROTEASE PQQL-LIKE"/>
    <property type="match status" value="1"/>
</dbReference>
<dbReference type="GO" id="GO:0008237">
    <property type="term" value="F:metallopeptidase activity"/>
    <property type="evidence" value="ECO:0007669"/>
    <property type="project" value="UniProtKB-KW"/>
</dbReference>
<feature type="domain" description="Peptidase M16 C-terminal" evidence="8">
    <location>
        <begin position="206"/>
        <end position="388"/>
    </location>
</feature>
<dbReference type="Gene3D" id="3.30.830.10">
    <property type="entry name" value="Metalloenzyme, LuxS/M16 peptidase-like"/>
    <property type="match status" value="4"/>
</dbReference>
<dbReference type="InterPro" id="IPR011249">
    <property type="entry name" value="Metalloenz_LuxS/M16"/>
</dbReference>
<keyword evidence="6" id="KW-0732">Signal</keyword>
<keyword evidence="2" id="KW-0645">Protease</keyword>
<dbReference type="OrthoDB" id="9811314at2"/>
<feature type="signal peptide" evidence="6">
    <location>
        <begin position="1"/>
        <end position="24"/>
    </location>
</feature>
<proteinExistence type="inferred from homology"/>
<dbReference type="InterPro" id="IPR050626">
    <property type="entry name" value="Peptidase_M16"/>
</dbReference>
<dbReference type="RefSeq" id="WP_062591427.1">
    <property type="nucleotide sequence ID" value="NZ_LQZQ01000023.1"/>
</dbReference>
<keyword evidence="4" id="KW-0862">Zinc</keyword>
<dbReference type="EMBL" id="LQZQ01000023">
    <property type="protein sequence ID" value="KYG76356.1"/>
    <property type="molecule type" value="Genomic_DNA"/>
</dbReference>
<evidence type="ECO:0000256" key="3">
    <source>
        <dbReference type="ARBA" id="ARBA00022801"/>
    </source>
</evidence>
<gene>
    <name evidence="9" type="ORF">MB14_03675</name>
</gene>
<dbReference type="Proteomes" id="UP000075583">
    <property type="component" value="Unassembled WGS sequence"/>
</dbReference>
<reference evidence="9" key="1">
    <citation type="submission" date="2016-01" db="EMBL/GenBank/DDBJ databases">
        <title>Genome sequencing of Roseivirga ehrenbergii KMM 6017.</title>
        <authorList>
            <person name="Selvaratnam C."/>
            <person name="Thevarajoo S."/>
            <person name="Goh K.M."/>
            <person name="Ee R."/>
            <person name="Chan K.-G."/>
            <person name="Chong C.S."/>
        </authorList>
    </citation>
    <scope>NUCLEOTIDE SEQUENCE [LARGE SCALE GENOMIC DNA]</scope>
    <source>
        <strain evidence="9">KMM 6017</strain>
    </source>
</reference>
<evidence type="ECO:0000256" key="6">
    <source>
        <dbReference type="SAM" id="SignalP"/>
    </source>
</evidence>
<dbReference type="Pfam" id="PF05193">
    <property type="entry name" value="Peptidase_M16_C"/>
    <property type="match status" value="2"/>
</dbReference>
<feature type="chain" id="PRO_5007574500" description="Peptidase M16" evidence="6">
    <location>
        <begin position="25"/>
        <end position="950"/>
    </location>
</feature>
<evidence type="ECO:0000259" key="8">
    <source>
        <dbReference type="Pfam" id="PF05193"/>
    </source>
</evidence>
<evidence type="ECO:0000256" key="2">
    <source>
        <dbReference type="ARBA" id="ARBA00022670"/>
    </source>
</evidence>
<dbReference type="Pfam" id="PF00675">
    <property type="entry name" value="Peptidase_M16"/>
    <property type="match status" value="1"/>
</dbReference>
<organism evidence="9 10">
    <name type="scientific">Roseivirga ehrenbergii (strain DSM 102268 / JCM 13514 / KCTC 12282 / NCIMB 14502 / KMM 6017)</name>
    <dbReference type="NCBI Taxonomy" id="279360"/>
    <lineage>
        <taxon>Bacteria</taxon>
        <taxon>Pseudomonadati</taxon>
        <taxon>Bacteroidota</taxon>
        <taxon>Cytophagia</taxon>
        <taxon>Cytophagales</taxon>
        <taxon>Roseivirgaceae</taxon>
        <taxon>Roseivirga</taxon>
    </lineage>
</organism>
<keyword evidence="5" id="KW-0482">Metalloprotease</keyword>
<keyword evidence="3" id="KW-0378">Hydrolase</keyword>
<comment type="caution">
    <text evidence="9">The sequence shown here is derived from an EMBL/GenBank/DDBJ whole genome shotgun (WGS) entry which is preliminary data.</text>
</comment>
<protein>
    <recommendedName>
        <fullName evidence="11">Peptidase M16</fullName>
    </recommendedName>
</protein>
<dbReference type="STRING" id="279360.MB14_03675"/>
<evidence type="ECO:0000313" key="10">
    <source>
        <dbReference type="Proteomes" id="UP000075583"/>
    </source>
</evidence>
<dbReference type="GO" id="GO:0006508">
    <property type="term" value="P:proteolysis"/>
    <property type="evidence" value="ECO:0007669"/>
    <property type="project" value="UniProtKB-KW"/>
</dbReference>
<feature type="domain" description="Peptidase M16 C-terminal" evidence="8">
    <location>
        <begin position="689"/>
        <end position="866"/>
    </location>
</feature>
<sequence>MTHRLLKLSIWAVLLLLLPLSSLALQELPTDPSVKVGKLDNGFTYYLKQNAKPENRIEFRLAINAGSILEDDDQQGLAHFTEHMLFNGTKNFEKNELISFLQKMGLEFGGDLNAYTSFDETVYFLPIPTEDKENVDKALTVLSDWAHNATFDNEEIDKERGVVMEEWRLGRGAAQRMREETWPVVLQGSRYAERLPIGKETVLQNFKYEAAKRFYADWYRPDLMAIIAVGDFEPAEMEAKIKSYFGSIKNPKKPKERKYYDLPPFKGTRIAVATDDEATGSSIAVGFITPGTQKPENTLNDFRKGLLTGLYGQMINQRLGEKVQTENPPYLFSFSGYGASLGKYKKEYSIVVNVKDGMFKEGLKAAMVENERVRRYGFTNGELERVKALYLNAYDRRAKEADKAQSGSLVNTYVQHFLNGGTLLSEKQELELMSQLLPTITVEEINELVKGWITEDNQTIIITAKTDQESNIPSEDELKSIMTDVRSDQTITPYAEEKLATSLMTSAPKAGKIISESTNEATGITELMLSNGATVYVKPTDFKNDEVRMSAYSDGGASLYSVDEYMNVTNASEIVGQMGLGEFSQVDLGKFMTGKTAAVSASIGQFEESMSGFSSLKDLETFFQMVHLKFTTVRHDEQAFKSWLTRMKTLYANFGSSPDIKYQIESMKIMYGDNPWARGLPTAEEMDQISLKRVTEIYKERFANAGDFNFVFVGNIDMKTFKPLLEQYIASLPASSKDETNKDINLNPVPGVITQSVYAGVDDKSVVTITLSGDYDYTLENNGLMNAAASVLTNKMIETLREELGGVYGVSAQASLSESPTERFTFTISFPCKPDNADALAEAAMKELEKLKKGEFTDEDLQKVITARMQNYDEQIKTNAYWQGMIKSYSKSGDGFEEILKSNERAKAITKEKVVGAVNQYLTGENIIRITKLPDGYKGDANLKQEIKKN</sequence>
<name>A0A150XCE8_ROSEK</name>
<evidence type="ECO:0000256" key="4">
    <source>
        <dbReference type="ARBA" id="ARBA00022833"/>
    </source>
</evidence>
<feature type="domain" description="Peptidase M16 N-terminal" evidence="7">
    <location>
        <begin position="49"/>
        <end position="166"/>
    </location>
</feature>
<evidence type="ECO:0000256" key="1">
    <source>
        <dbReference type="ARBA" id="ARBA00007261"/>
    </source>
</evidence>
<dbReference type="AlphaFoldDB" id="A0A150XCE8"/>
<evidence type="ECO:0000259" key="7">
    <source>
        <dbReference type="Pfam" id="PF00675"/>
    </source>
</evidence>
<accession>A0A150XCE8</accession>
<comment type="similarity">
    <text evidence="1">Belongs to the peptidase M16 family.</text>
</comment>
<evidence type="ECO:0000256" key="5">
    <source>
        <dbReference type="ARBA" id="ARBA00023049"/>
    </source>
</evidence>